<sequence>MWLTKTYNEKFQQEYKIESKLLETKGNKHNIEIFNAQAFGGIALIDETIMFKDFVTLQSEFLAHTAVCSHKEPKKVLVLGSFNLEIAYELLRHLEIKVDFLQFDLKVLQSLISFLPHYQEVLDNPRFTHIPQLENEFIQQNQERNNPYDIILCLESKKNYESYYNLLSENGILIIKCPHLLLDTKEAIKTLESLGDNFKIKMPFYTPLFFDMNDCYIFASKKYHPIADIMLQRADMLEDLQYYHANLHLSAFTLPKAIKKSLLGVAKN</sequence>
<dbReference type="EC" id="2.5.1.16" evidence="5"/>
<dbReference type="Gene3D" id="3.40.50.150">
    <property type="entry name" value="Vaccinia Virus protein VP39"/>
    <property type="match status" value="1"/>
</dbReference>
<dbReference type="AlphaFoldDB" id="A0A2U8FFP6"/>
<evidence type="ECO:0000256" key="4">
    <source>
        <dbReference type="ARBA" id="ARBA00023115"/>
    </source>
</evidence>
<dbReference type="Pfam" id="PF01564">
    <property type="entry name" value="Spermine_synth"/>
    <property type="match status" value="1"/>
</dbReference>
<proteinExistence type="inferred from homology"/>
<dbReference type="OrthoDB" id="9793120at2"/>
<evidence type="ECO:0000259" key="7">
    <source>
        <dbReference type="PROSITE" id="PS51006"/>
    </source>
</evidence>
<comment type="catalytic activity">
    <reaction evidence="5">
        <text>S-adenosyl 3-(methylsulfanyl)propylamine + putrescine = S-methyl-5'-thioadenosine + spermidine + H(+)</text>
        <dbReference type="Rhea" id="RHEA:12721"/>
        <dbReference type="ChEBI" id="CHEBI:15378"/>
        <dbReference type="ChEBI" id="CHEBI:17509"/>
        <dbReference type="ChEBI" id="CHEBI:57443"/>
        <dbReference type="ChEBI" id="CHEBI:57834"/>
        <dbReference type="ChEBI" id="CHEBI:326268"/>
        <dbReference type="EC" id="2.5.1.16"/>
    </reaction>
</comment>
<evidence type="ECO:0000313" key="8">
    <source>
        <dbReference type="EMBL" id="AWI34984.1"/>
    </source>
</evidence>
<keyword evidence="2 5" id="KW-0808">Transferase</keyword>
<evidence type="ECO:0000256" key="6">
    <source>
        <dbReference type="PROSITE-ProRule" id="PRU00354"/>
    </source>
</evidence>
<reference evidence="8 9" key="1">
    <citation type="submission" date="2017-06" db="EMBL/GenBank/DDBJ databases">
        <title>Complete genome of Helicobacter apodemus.</title>
        <authorList>
            <person name="Cho S."/>
        </authorList>
    </citation>
    <scope>NUCLEOTIDE SEQUENCE [LARGE SCALE GENOMIC DNA]</scope>
    <source>
        <strain evidence="9">SNUVETPUB-15-01</strain>
    </source>
</reference>
<dbReference type="EMBL" id="CP021886">
    <property type="protein sequence ID" value="AWI34984.1"/>
    <property type="molecule type" value="Genomic_DNA"/>
</dbReference>
<name>A0A2U8FFP6_9HELI</name>
<evidence type="ECO:0000313" key="9">
    <source>
        <dbReference type="Proteomes" id="UP000244890"/>
    </source>
</evidence>
<dbReference type="KEGG" id="had:CDV25_09600"/>
<comment type="similarity">
    <text evidence="1 5">Belongs to the spermidine/spermine synthase family.</text>
</comment>
<dbReference type="InterPro" id="IPR001045">
    <property type="entry name" value="Spermi_synthase"/>
</dbReference>
<dbReference type="PANTHER" id="PTHR11558">
    <property type="entry name" value="SPERMIDINE/SPERMINE SYNTHASE"/>
    <property type="match status" value="1"/>
</dbReference>
<gene>
    <name evidence="5" type="primary">speE</name>
    <name evidence="8" type="ORF">CDV25_09600</name>
</gene>
<dbReference type="GO" id="GO:0004766">
    <property type="term" value="F:spermidine synthase activity"/>
    <property type="evidence" value="ECO:0007669"/>
    <property type="project" value="UniProtKB-UniRule"/>
</dbReference>
<dbReference type="GO" id="GO:0008295">
    <property type="term" value="P:spermidine biosynthetic process"/>
    <property type="evidence" value="ECO:0007669"/>
    <property type="project" value="UniProtKB-UniRule"/>
</dbReference>
<dbReference type="Pfam" id="PF17284">
    <property type="entry name" value="Spermine_synt_N"/>
    <property type="match status" value="1"/>
</dbReference>
<dbReference type="InterPro" id="IPR030374">
    <property type="entry name" value="PABS"/>
</dbReference>
<evidence type="ECO:0000256" key="1">
    <source>
        <dbReference type="ARBA" id="ARBA00007867"/>
    </source>
</evidence>
<evidence type="ECO:0000256" key="5">
    <source>
        <dbReference type="HAMAP-Rule" id="MF_00198"/>
    </source>
</evidence>
<feature type="domain" description="PABS" evidence="7">
    <location>
        <begin position="1"/>
        <end position="152"/>
    </location>
</feature>
<comment type="function">
    <text evidence="5">Catalyzes the irreversible transfer of a propylamine group from the amino donor S-adenosylmethioninamine (decarboxy-AdoMet) to putrescine (1,4-diaminobutane) to yield spermidine.</text>
</comment>
<feature type="binding site" evidence="5">
    <location>
        <position position="83"/>
    </location>
    <ligand>
        <name>spermidine</name>
        <dbReference type="ChEBI" id="CHEBI:57834"/>
    </ligand>
</feature>
<dbReference type="InterPro" id="IPR035246">
    <property type="entry name" value="Spermidine_synt_N"/>
</dbReference>
<dbReference type="Gene3D" id="2.30.140.10">
    <property type="entry name" value="Spermidine synthase, tetramerisation domain"/>
    <property type="match status" value="1"/>
</dbReference>
<evidence type="ECO:0000256" key="3">
    <source>
        <dbReference type="ARBA" id="ARBA00023066"/>
    </source>
</evidence>
<dbReference type="Proteomes" id="UP000244890">
    <property type="component" value="Chromosome"/>
</dbReference>
<dbReference type="InterPro" id="IPR029063">
    <property type="entry name" value="SAM-dependent_MTases_sf"/>
</dbReference>
<comment type="caution">
    <text evidence="5 6">Lacks conserved residue(s) required for the propagation of feature annotation.</text>
</comment>
<protein>
    <recommendedName>
        <fullName evidence="5">Polyamine aminopropyltransferase</fullName>
    </recommendedName>
    <alternativeName>
        <fullName evidence="5">Putrescine aminopropyltransferase</fullName>
        <shortName evidence="5">PAPT</shortName>
    </alternativeName>
    <alternativeName>
        <fullName evidence="5">Spermidine synthase</fullName>
        <shortName evidence="5">SPDS</shortName>
        <shortName evidence="5">SPDSY</shortName>
        <ecNumber evidence="5">2.5.1.16</ecNumber>
    </alternativeName>
</protein>
<dbReference type="GO" id="GO:0005829">
    <property type="term" value="C:cytosol"/>
    <property type="evidence" value="ECO:0007669"/>
    <property type="project" value="TreeGrafter"/>
</dbReference>
<comment type="subunit">
    <text evidence="5">Homodimer or homotetramer.</text>
</comment>
<evidence type="ECO:0000256" key="2">
    <source>
        <dbReference type="ARBA" id="ARBA00022679"/>
    </source>
</evidence>
<dbReference type="RefSeq" id="WP_108911743.1">
    <property type="nucleotide sequence ID" value="NZ_CP021886.1"/>
</dbReference>
<dbReference type="PANTHER" id="PTHR11558:SF11">
    <property type="entry name" value="SPERMIDINE SYNTHASE"/>
    <property type="match status" value="1"/>
</dbReference>
<keyword evidence="3 5" id="KW-0745">Spermidine biosynthesis</keyword>
<comment type="pathway">
    <text evidence="5">Amine and polyamine biosynthesis; spermidine biosynthesis; spermidine from putrescine: step 1/1.</text>
</comment>
<dbReference type="HAMAP" id="MF_00198">
    <property type="entry name" value="Spermidine_synth"/>
    <property type="match status" value="1"/>
</dbReference>
<dbReference type="UniPathway" id="UPA00248">
    <property type="reaction ID" value="UER00314"/>
</dbReference>
<comment type="caution">
    <text evidence="5">Lacks the conserved Asp active site.</text>
</comment>
<dbReference type="InterPro" id="IPR037163">
    <property type="entry name" value="Spermidine_synt_N_sf"/>
</dbReference>
<accession>A0A2U8FFP6</accession>
<keyword evidence="4 5" id="KW-0620">Polyamine biosynthesis</keyword>
<dbReference type="SUPFAM" id="SSF53335">
    <property type="entry name" value="S-adenosyl-L-methionine-dependent methyltransferases"/>
    <property type="match status" value="1"/>
</dbReference>
<dbReference type="PROSITE" id="PS51006">
    <property type="entry name" value="PABS_2"/>
    <property type="match status" value="1"/>
</dbReference>
<organism evidence="8 9">
    <name type="scientific">Helicobacter apodemus</name>
    <dbReference type="NCBI Taxonomy" id="135569"/>
    <lineage>
        <taxon>Bacteria</taxon>
        <taxon>Pseudomonadati</taxon>
        <taxon>Campylobacterota</taxon>
        <taxon>Epsilonproteobacteria</taxon>
        <taxon>Campylobacterales</taxon>
        <taxon>Helicobacteraceae</taxon>
        <taxon>Helicobacter</taxon>
    </lineage>
</organism>